<dbReference type="InterPro" id="IPR050437">
    <property type="entry name" value="Ribos_protein_bS1-like"/>
</dbReference>
<dbReference type="Proteomes" id="UP000886841">
    <property type="component" value="Unassembled WGS sequence"/>
</dbReference>
<comment type="caution">
    <text evidence="5">The sequence shown here is derived from an EMBL/GenBank/DDBJ whole genome shotgun (WGS) entry which is preliminary data.</text>
</comment>
<dbReference type="Gene3D" id="2.40.50.140">
    <property type="entry name" value="Nucleic acid-binding proteins"/>
    <property type="match status" value="2"/>
</dbReference>
<dbReference type="InterPro" id="IPR012340">
    <property type="entry name" value="NA-bd_OB-fold"/>
</dbReference>
<evidence type="ECO:0000313" key="5">
    <source>
        <dbReference type="EMBL" id="HIR92074.1"/>
    </source>
</evidence>
<accession>A0A9D1EI91</accession>
<dbReference type="EMBL" id="DVHU01000013">
    <property type="protein sequence ID" value="HIR92074.1"/>
    <property type="molecule type" value="Genomic_DNA"/>
</dbReference>
<keyword evidence="2" id="KW-0689">Ribosomal protein</keyword>
<dbReference type="InterPro" id="IPR035104">
    <property type="entry name" value="Ribosomal_protein_S1-like"/>
</dbReference>
<evidence type="ECO:0000256" key="1">
    <source>
        <dbReference type="ARBA" id="ARBA00006767"/>
    </source>
</evidence>
<name>A0A9D1EI91_9FIRM</name>
<dbReference type="SMART" id="SM00316">
    <property type="entry name" value="S1"/>
    <property type="match status" value="2"/>
</dbReference>
<evidence type="ECO:0000256" key="3">
    <source>
        <dbReference type="ARBA" id="ARBA00023274"/>
    </source>
</evidence>
<feature type="domain" description="S1 motif" evidence="4">
    <location>
        <begin position="133"/>
        <end position="200"/>
    </location>
</feature>
<dbReference type="PROSITE" id="PS50126">
    <property type="entry name" value="S1"/>
    <property type="match status" value="2"/>
</dbReference>
<dbReference type="GO" id="GO:1990904">
    <property type="term" value="C:ribonucleoprotein complex"/>
    <property type="evidence" value="ECO:0007669"/>
    <property type="project" value="UniProtKB-KW"/>
</dbReference>
<dbReference type="AlphaFoldDB" id="A0A9D1EI91"/>
<dbReference type="SUPFAM" id="SSF50249">
    <property type="entry name" value="Nucleic acid-binding proteins"/>
    <property type="match status" value="2"/>
</dbReference>
<evidence type="ECO:0000259" key="4">
    <source>
        <dbReference type="PROSITE" id="PS50126"/>
    </source>
</evidence>
<dbReference type="PANTHER" id="PTHR10724:SF7">
    <property type="entry name" value="SMALL RIBOSOMAL SUBUNIT PROTEIN BS1C"/>
    <property type="match status" value="1"/>
</dbReference>
<evidence type="ECO:0000256" key="2">
    <source>
        <dbReference type="ARBA" id="ARBA00022980"/>
    </source>
</evidence>
<gene>
    <name evidence="5" type="ORF">IAB98_01460</name>
</gene>
<dbReference type="GO" id="GO:0006412">
    <property type="term" value="P:translation"/>
    <property type="evidence" value="ECO:0007669"/>
    <property type="project" value="TreeGrafter"/>
</dbReference>
<dbReference type="GO" id="GO:0005737">
    <property type="term" value="C:cytoplasm"/>
    <property type="evidence" value="ECO:0007669"/>
    <property type="project" value="UniProtKB-ARBA"/>
</dbReference>
<protein>
    <submittedName>
        <fullName evidence="5">S1 RNA-binding domain-containing protein</fullName>
    </submittedName>
</protein>
<dbReference type="CDD" id="cd04465">
    <property type="entry name" value="S1_RPS1_repeat_ec2_hs2"/>
    <property type="match status" value="1"/>
</dbReference>
<dbReference type="GO" id="GO:0003729">
    <property type="term" value="F:mRNA binding"/>
    <property type="evidence" value="ECO:0007669"/>
    <property type="project" value="UniProtKB-ARBA"/>
</dbReference>
<comment type="similarity">
    <text evidence="1">Belongs to the bacterial ribosomal protein bS1 family.</text>
</comment>
<keyword evidence="3" id="KW-0687">Ribonucleoprotein</keyword>
<proteinExistence type="inferred from homology"/>
<reference evidence="5" key="1">
    <citation type="submission" date="2020-10" db="EMBL/GenBank/DDBJ databases">
        <authorList>
            <person name="Gilroy R."/>
        </authorList>
    </citation>
    <scope>NUCLEOTIDE SEQUENCE</scope>
    <source>
        <strain evidence="5">ChiSxjej1B13-7041</strain>
    </source>
</reference>
<sequence length="236" mass="26190">MSEEVRETENMTMADLEKEIDASFQHVDQGDDFPVWDKLRQFKEDKTVLTVTVEGVVKSGVIAYVDGVRGFIPASKLSLSYVEDLEQFLKKEIQVQVIDADEEGKHLVLSARDVLRDKERAERRARIEQVQVGTVMEGKVESLQSYGAFVDLGDGLSGLVHVSQISDKRIKHPSAVLKVGDPVTVKVIAIKDGKLSLSMKALLENSSQEEVVEHVELPKSEAIGTTLGDLFKNIKL</sequence>
<dbReference type="PRINTS" id="PR00681">
    <property type="entry name" value="RIBOSOMALS1"/>
</dbReference>
<dbReference type="PANTHER" id="PTHR10724">
    <property type="entry name" value="30S RIBOSOMAL PROTEIN S1"/>
    <property type="match status" value="1"/>
</dbReference>
<dbReference type="FunFam" id="2.40.50.140:FF:000051">
    <property type="entry name" value="RNA-binding transcriptional accessory protein"/>
    <property type="match status" value="1"/>
</dbReference>
<dbReference type="InterPro" id="IPR003029">
    <property type="entry name" value="S1_domain"/>
</dbReference>
<dbReference type="GO" id="GO:0005840">
    <property type="term" value="C:ribosome"/>
    <property type="evidence" value="ECO:0007669"/>
    <property type="project" value="UniProtKB-KW"/>
</dbReference>
<feature type="domain" description="S1 motif" evidence="4">
    <location>
        <begin position="46"/>
        <end position="112"/>
    </location>
</feature>
<dbReference type="GO" id="GO:0003735">
    <property type="term" value="F:structural constituent of ribosome"/>
    <property type="evidence" value="ECO:0007669"/>
    <property type="project" value="TreeGrafter"/>
</dbReference>
<reference evidence="5" key="2">
    <citation type="journal article" date="2021" name="PeerJ">
        <title>Extensive microbial diversity within the chicken gut microbiome revealed by metagenomics and culture.</title>
        <authorList>
            <person name="Gilroy R."/>
            <person name="Ravi A."/>
            <person name="Getino M."/>
            <person name="Pursley I."/>
            <person name="Horton D.L."/>
            <person name="Alikhan N.F."/>
            <person name="Baker D."/>
            <person name="Gharbi K."/>
            <person name="Hall N."/>
            <person name="Watson M."/>
            <person name="Adriaenssens E.M."/>
            <person name="Foster-Nyarko E."/>
            <person name="Jarju S."/>
            <person name="Secka A."/>
            <person name="Antonio M."/>
            <person name="Oren A."/>
            <person name="Chaudhuri R.R."/>
            <person name="La Ragione R."/>
            <person name="Hildebrand F."/>
            <person name="Pallen M.J."/>
        </authorList>
    </citation>
    <scope>NUCLEOTIDE SEQUENCE</scope>
    <source>
        <strain evidence="5">ChiSxjej1B13-7041</strain>
    </source>
</reference>
<organism evidence="5 6">
    <name type="scientific">Candidatus Egerieimonas intestinavium</name>
    <dbReference type="NCBI Taxonomy" id="2840777"/>
    <lineage>
        <taxon>Bacteria</taxon>
        <taxon>Bacillati</taxon>
        <taxon>Bacillota</taxon>
        <taxon>Clostridia</taxon>
        <taxon>Lachnospirales</taxon>
        <taxon>Lachnospiraceae</taxon>
        <taxon>Lachnospiraceae incertae sedis</taxon>
        <taxon>Candidatus Egerieimonas</taxon>
    </lineage>
</organism>
<dbReference type="Pfam" id="PF00575">
    <property type="entry name" value="S1"/>
    <property type="match status" value="2"/>
</dbReference>
<evidence type="ECO:0000313" key="6">
    <source>
        <dbReference type="Proteomes" id="UP000886841"/>
    </source>
</evidence>